<dbReference type="OrthoDB" id="5491606at2"/>
<keyword evidence="2" id="KW-1185">Reference proteome</keyword>
<dbReference type="Pfam" id="PF12683">
    <property type="entry name" value="DUF3798"/>
    <property type="match status" value="1"/>
</dbReference>
<gene>
    <name evidence="1" type="ORF">A4H02_08825</name>
</gene>
<comment type="caution">
    <text evidence="1">The sequence shown here is derived from an EMBL/GenBank/DDBJ whole genome shotgun (WGS) entry which is preliminary data.</text>
</comment>
<dbReference type="SUPFAM" id="SSF53822">
    <property type="entry name" value="Periplasmic binding protein-like I"/>
    <property type="match status" value="1"/>
</dbReference>
<dbReference type="InterPro" id="IPR024258">
    <property type="entry name" value="DUF3798"/>
</dbReference>
<dbReference type="EMBL" id="LWAF01000019">
    <property type="protein sequence ID" value="ODN29794.1"/>
    <property type="molecule type" value="Genomic_DNA"/>
</dbReference>
<reference evidence="2" key="1">
    <citation type="submission" date="2016-04" db="EMBL/GenBank/DDBJ databases">
        <title>The genome sequence project of a novel Fervidobacterium isolate from a hot spring in Thailand.</title>
        <authorList>
            <person name="Gonzalez J.M."/>
            <person name="Cuecas A."/>
            <person name="Kanoksilapatham W."/>
        </authorList>
    </citation>
    <scope>NUCLEOTIDE SEQUENCE [LARGE SCALE GENOMIC DNA]</scope>
    <source>
        <strain evidence="2">FC2004</strain>
    </source>
</reference>
<evidence type="ECO:0008006" key="3">
    <source>
        <dbReference type="Google" id="ProtNLM"/>
    </source>
</evidence>
<dbReference type="RefSeq" id="WP_069293814.1">
    <property type="nucleotide sequence ID" value="NZ_CP140110.1"/>
</dbReference>
<organism evidence="1 2">
    <name type="scientific">Fervidobacterium thailandense</name>
    <dbReference type="NCBI Taxonomy" id="1008305"/>
    <lineage>
        <taxon>Bacteria</taxon>
        <taxon>Thermotogati</taxon>
        <taxon>Thermotogota</taxon>
        <taxon>Thermotogae</taxon>
        <taxon>Thermotogales</taxon>
        <taxon>Fervidobacteriaceae</taxon>
        <taxon>Fervidobacterium</taxon>
    </lineage>
</organism>
<evidence type="ECO:0000313" key="2">
    <source>
        <dbReference type="Proteomes" id="UP000094570"/>
    </source>
</evidence>
<protein>
    <recommendedName>
        <fullName evidence="3">DUF3798 domain-containing protein</fullName>
    </recommendedName>
</protein>
<dbReference type="InterPro" id="IPR028082">
    <property type="entry name" value="Peripla_BP_I"/>
</dbReference>
<evidence type="ECO:0000313" key="1">
    <source>
        <dbReference type="EMBL" id="ODN29794.1"/>
    </source>
</evidence>
<proteinExistence type="predicted"/>
<accession>A0A1E3G0L1</accession>
<name>A0A1E3G0L1_9BACT</name>
<dbReference type="AlphaFoldDB" id="A0A1E3G0L1"/>
<dbReference type="Proteomes" id="UP000094570">
    <property type="component" value="Unassembled WGS sequence"/>
</dbReference>
<dbReference type="STRING" id="1008305.A4H02_08825"/>
<dbReference type="Gene3D" id="3.40.50.11390">
    <property type="match status" value="1"/>
</dbReference>
<sequence length="372" mass="41278">MRKVLVLLVAVLLLSSLFAQLGFKIGVVTGTVSQGEDEYRGAEAVVKRYGKANIIHVTYPDKFMQEQETTIARIVELAYDPQVKAIVICQGVPGTTAAIRRVKQMRKDIVFVVGVPHEDPAVISSAADVVLEVDTPGRGRTIVELAKKMGVETIIHYSFPRHMSYKLLAERRDIMEKTAKEMGINFVFVSAPDPLGEQGLTGAQQFILEDVPRQLAKYGPKTGFFSTNCGMQEPLQKAILKHGGYYLEPCCPSPTHGFPGTLGISIPEDKRGDMTYILREVNKKIIEMGGAGRFATWPVPMNMLFVEAGVEIAIQLVQKKVSPTNLNGIKLIVTEAAKKKYPKAELQVRTLDPYKNYYMFIHKSVIFGVDKF</sequence>